<evidence type="ECO:0000313" key="3">
    <source>
        <dbReference type="Proteomes" id="UP000619244"/>
    </source>
</evidence>
<accession>A0A918NYW8</accession>
<evidence type="ECO:0000313" key="2">
    <source>
        <dbReference type="EMBL" id="GGY06608.1"/>
    </source>
</evidence>
<organism evidence="2 3">
    <name type="scientific">Streptomyces minutiscleroticus</name>
    <dbReference type="NCBI Taxonomy" id="68238"/>
    <lineage>
        <taxon>Bacteria</taxon>
        <taxon>Bacillati</taxon>
        <taxon>Actinomycetota</taxon>
        <taxon>Actinomycetes</taxon>
        <taxon>Kitasatosporales</taxon>
        <taxon>Streptomycetaceae</taxon>
        <taxon>Streptomyces</taxon>
    </lineage>
</organism>
<evidence type="ECO:0000256" key="1">
    <source>
        <dbReference type="SAM" id="Phobius"/>
    </source>
</evidence>
<comment type="caution">
    <text evidence="2">The sequence shown here is derived from an EMBL/GenBank/DDBJ whole genome shotgun (WGS) entry which is preliminary data.</text>
</comment>
<name>A0A918NYW8_9ACTN</name>
<gene>
    <name evidence="2" type="ORF">GCM10010358_69850</name>
</gene>
<dbReference type="RefSeq" id="WP_190194342.1">
    <property type="nucleotide sequence ID" value="NZ_BMVU01000059.1"/>
</dbReference>
<dbReference type="Proteomes" id="UP000619244">
    <property type="component" value="Unassembled WGS sequence"/>
</dbReference>
<reference evidence="2" key="1">
    <citation type="journal article" date="2014" name="Int. J. Syst. Evol. Microbiol.">
        <title>Complete genome sequence of Corynebacterium casei LMG S-19264T (=DSM 44701T), isolated from a smear-ripened cheese.</title>
        <authorList>
            <consortium name="US DOE Joint Genome Institute (JGI-PGF)"/>
            <person name="Walter F."/>
            <person name="Albersmeier A."/>
            <person name="Kalinowski J."/>
            <person name="Ruckert C."/>
        </authorList>
    </citation>
    <scope>NUCLEOTIDE SEQUENCE</scope>
    <source>
        <strain evidence="2">JCM 4790</strain>
    </source>
</reference>
<dbReference type="AlphaFoldDB" id="A0A918NYW8"/>
<feature type="transmembrane region" description="Helical" evidence="1">
    <location>
        <begin position="99"/>
        <end position="118"/>
    </location>
</feature>
<keyword evidence="1" id="KW-0812">Transmembrane</keyword>
<proteinExistence type="predicted"/>
<keyword evidence="1" id="KW-0472">Membrane</keyword>
<sequence>MTSSTVSHHRRRAAAAAISALLLFTAAVVLLLVAGTGLQENWLPHAGQAFAADTTAVSASASHSVDGDPCDLVLGPAQRYCLREAGAATAGAGAAGAGAAWQVLVPSAGLAVLLLWRWRDAVRNRRR</sequence>
<dbReference type="EMBL" id="BMVU01000059">
    <property type="protein sequence ID" value="GGY06608.1"/>
    <property type="molecule type" value="Genomic_DNA"/>
</dbReference>
<reference evidence="2" key="2">
    <citation type="submission" date="2020-09" db="EMBL/GenBank/DDBJ databases">
        <authorList>
            <person name="Sun Q."/>
            <person name="Ohkuma M."/>
        </authorList>
    </citation>
    <scope>NUCLEOTIDE SEQUENCE</scope>
    <source>
        <strain evidence="2">JCM 4790</strain>
    </source>
</reference>
<protein>
    <submittedName>
        <fullName evidence="2">Uncharacterized protein</fullName>
    </submittedName>
</protein>
<keyword evidence="3" id="KW-1185">Reference proteome</keyword>
<keyword evidence="1" id="KW-1133">Transmembrane helix</keyword>